<feature type="non-terminal residue" evidence="2">
    <location>
        <position position="61"/>
    </location>
</feature>
<accession>A0A2M8KKS4</accession>
<dbReference type="EMBL" id="PFEB01000044">
    <property type="protein sequence ID" value="PJE60521.1"/>
    <property type="molecule type" value="Genomic_DNA"/>
</dbReference>
<dbReference type="Pfam" id="PF00535">
    <property type="entry name" value="Glycos_transf_2"/>
    <property type="match status" value="1"/>
</dbReference>
<dbReference type="SUPFAM" id="SSF53448">
    <property type="entry name" value="Nucleotide-diphospho-sugar transferases"/>
    <property type="match status" value="1"/>
</dbReference>
<feature type="domain" description="Glycosyltransferase 2-like" evidence="1">
    <location>
        <begin position="12"/>
        <end position="60"/>
    </location>
</feature>
<protein>
    <recommendedName>
        <fullName evidence="1">Glycosyltransferase 2-like domain-containing protein</fullName>
    </recommendedName>
</protein>
<dbReference type="InterPro" id="IPR029044">
    <property type="entry name" value="Nucleotide-diphossugar_trans"/>
</dbReference>
<dbReference type="Proteomes" id="UP000231434">
    <property type="component" value="Unassembled WGS sequence"/>
</dbReference>
<dbReference type="AlphaFoldDB" id="A0A2M8KKS4"/>
<comment type="caution">
    <text evidence="2">The sequence shown here is derived from an EMBL/GenBank/DDBJ whole genome shotgun (WGS) entry which is preliminary data.</text>
</comment>
<evidence type="ECO:0000313" key="2">
    <source>
        <dbReference type="EMBL" id="PJE60521.1"/>
    </source>
</evidence>
<reference evidence="3" key="1">
    <citation type="submission" date="2017-09" db="EMBL/GenBank/DDBJ databases">
        <title>Depth-based differentiation of microbial function through sediment-hosted aquifers and enrichment of novel symbionts in the deep terrestrial subsurface.</title>
        <authorList>
            <person name="Probst A.J."/>
            <person name="Ladd B."/>
            <person name="Jarett J.K."/>
            <person name="Geller-Mcgrath D.E."/>
            <person name="Sieber C.M.K."/>
            <person name="Emerson J.B."/>
            <person name="Anantharaman K."/>
            <person name="Thomas B.C."/>
            <person name="Malmstrom R."/>
            <person name="Stieglmeier M."/>
            <person name="Klingl A."/>
            <person name="Woyke T."/>
            <person name="Ryan C.M."/>
            <person name="Banfield J.F."/>
        </authorList>
    </citation>
    <scope>NUCLEOTIDE SEQUENCE [LARGE SCALE GENOMIC DNA]</scope>
</reference>
<name>A0A2M8KKS4_9BACT</name>
<evidence type="ECO:0000313" key="3">
    <source>
        <dbReference type="Proteomes" id="UP000231434"/>
    </source>
</evidence>
<proteinExistence type="predicted"/>
<evidence type="ECO:0000259" key="1">
    <source>
        <dbReference type="Pfam" id="PF00535"/>
    </source>
</evidence>
<organism evidence="2 3">
    <name type="scientific">Candidatus Roizmanbacteria bacterium CG10_big_fil_rev_8_21_14_0_10_36_26</name>
    <dbReference type="NCBI Taxonomy" id="1974851"/>
    <lineage>
        <taxon>Bacteria</taxon>
        <taxon>Candidatus Roizmaniibacteriota</taxon>
    </lineage>
</organism>
<sequence>MDKRTNSHFLTLIIPVYKQEKTIVENLKQIKKILDQIRYHHEIIVVVDGIVDKSIEKIKQA</sequence>
<gene>
    <name evidence="2" type="ORF">COU86_03595</name>
</gene>
<dbReference type="InterPro" id="IPR001173">
    <property type="entry name" value="Glyco_trans_2-like"/>
</dbReference>
<dbReference type="Gene3D" id="3.90.550.10">
    <property type="entry name" value="Spore Coat Polysaccharide Biosynthesis Protein SpsA, Chain A"/>
    <property type="match status" value="1"/>
</dbReference>